<dbReference type="PANTHER" id="PTHR45690:SF19">
    <property type="entry name" value="NACHT, LRR AND PYD DOMAINS-CONTAINING PROTEIN 3"/>
    <property type="match status" value="1"/>
</dbReference>
<evidence type="ECO:0000313" key="14">
    <source>
        <dbReference type="Proteomes" id="UP000823561"/>
    </source>
</evidence>
<feature type="domain" description="NACHT" evidence="12">
    <location>
        <begin position="327"/>
        <end position="461"/>
    </location>
</feature>
<dbReference type="Proteomes" id="UP000823561">
    <property type="component" value="Chromosome 3"/>
</dbReference>
<evidence type="ECO:0000256" key="5">
    <source>
        <dbReference type="ARBA" id="ARBA00022737"/>
    </source>
</evidence>
<comment type="caution">
    <text evidence="13">The sequence shown here is derived from an EMBL/GenBank/DDBJ whole genome shotgun (WGS) entry which is preliminary data.</text>
</comment>
<sequence length="1351" mass="153530">MKHLCGMFLLLCCTKVTKTVVLKVVAPLNPVLGVVGEDLTLPCYLENNVSAVDMEVQWLIERTNTLVHQYRRHMTNQTDEQLPQYRGRTSLFLEELQRGNISLKLRSVSLSDTNIYKCYVKEGPLTLEENVKVEIHEFGNEPETSAVSHNNGSVTLLCVSTNWTTKPAIVWMDDKRNILAGDLEYCYSNDTTLYVQRSVTVQKKHGYSYTCRVSYRHHSKEKLIEVERGWFDQPRDHWILFAPLCLVILILLSLLICQAKKKKDKHKVLQMYKKFQISDSRVFSFYNEPLIIHGHREMHIGEETPISSKKDYKEIKVEGIFKNQNGHLVILQGEPGYGKSLTAKKIMQDWAQGTFYSDMFELVVLLKCDELALSSQIKSLLELINDDQKHKSLINDILAESPHKVLILIDGLDEFTFTEEEIKSFPTKPHTPAPSKAILCGLLSGLMLPQSSLLVTTRPSASDRLNFLLKGRTWRFAEIRGFTEQGVEKYFKEFFNGDNIGVFQKVKNNKMLFTSCFNPFLCWITCTALKRSTGSSDELDNVGTTITFTALQRSTGSPDELVKVGTVTSIFWGFITILLQKQPQGDTRLGLLNQLHELAKGVIEEGKAEFNLSGSPLKNWNCVFRNINTDQKTTYRFIHQSFVEFFFALGYAIPGREEPQKVEELLISAQSNFLNSEFYLQPVLEFLFGLSNEAVRASLCSTCGLEYPTSPHQSSFCLQTQLKQWILARRDIFFSHKSFFLFPFHCLYELHNEQFVEEVMQLLGKMRFPYIPLTHRDCLVICYCLEAYPSIKKLDLRHCSLTSEKLKLLQPLWATLECCTLWITADGLDNTDIFELVSSLEGTLSSPSKLNEQKSVNLQFLSVKSFTLDTASNLLKVFQRTKHLFCMSLEMDETAGADSFCSSFSAERDELLFTLTVGYHKAKHKDPQPEILLITLVLPAAEAPREASSEPAYDWAKLGQDVQSLRQGNSLQHLIHDLKRLDIGVNYLPQDWASNILSYIHPNKNTHSNLMDINVWAADETNNNGAGAFSSLKLKRVTDETFRLETRVSEDKKNPEVSRPHKHADLLRTLPEITETDGGWQVLHAFQTKLSSLIRKLSSDESTISLTLPTAEVSDHDKSSDLISNILRLGAVPEKYKEEPDGSAQGFLSISNMEDIKLRVKCISESLATLILSSCIKQKKMLISIKTQSNRHVDSLCSRLTVEKDEKEFKLSVMDERMSSSPYTAPALSGINLHSDPLVPLNMDWQCFCRTFYTLRSITKSNTDVDGHVGELLSSLFCLRGLKTVDLFMSYSSDSLKNSIKSLMEHCPSIQETRVSCGENVHFMDKPFWLGHGEQVNGQFGYTCTIKRDDL</sequence>
<dbReference type="GO" id="GO:1903037">
    <property type="term" value="P:regulation of leukocyte cell-cell adhesion"/>
    <property type="evidence" value="ECO:0007669"/>
    <property type="project" value="UniProtKB-ARBA"/>
</dbReference>
<evidence type="ECO:0000259" key="12">
    <source>
        <dbReference type="PROSITE" id="PS50837"/>
    </source>
</evidence>
<keyword evidence="14" id="KW-1185">Reference proteome</keyword>
<evidence type="ECO:0000256" key="3">
    <source>
        <dbReference type="ARBA" id="ARBA00022490"/>
    </source>
</evidence>
<feature type="signal peptide" evidence="10">
    <location>
        <begin position="1"/>
        <end position="19"/>
    </location>
</feature>
<protein>
    <submittedName>
        <fullName evidence="13">Uncharacterized protein</fullName>
    </submittedName>
</protein>
<keyword evidence="3" id="KW-0963">Cytoplasm</keyword>
<dbReference type="GO" id="GO:0005737">
    <property type="term" value="C:cytoplasm"/>
    <property type="evidence" value="ECO:0007669"/>
    <property type="project" value="UniProtKB-SubCell"/>
</dbReference>
<dbReference type="InterPro" id="IPR007111">
    <property type="entry name" value="NACHT_NTPase"/>
</dbReference>
<reference evidence="13" key="1">
    <citation type="submission" date="2020-10" db="EMBL/GenBank/DDBJ databases">
        <title>Chromosome-scale genome assembly of the Allis shad, Alosa alosa.</title>
        <authorList>
            <person name="Margot Z."/>
            <person name="Christophe K."/>
            <person name="Cabau C."/>
            <person name="Louis A."/>
            <person name="Berthelot C."/>
            <person name="Parey E."/>
            <person name="Roest Crollius H."/>
            <person name="Montfort J."/>
            <person name="Robinson-Rechavi M."/>
            <person name="Bucao C."/>
            <person name="Bouchez O."/>
            <person name="Gislard M."/>
            <person name="Lluch J."/>
            <person name="Milhes M."/>
            <person name="Lampietro C."/>
            <person name="Lopez Roques C."/>
            <person name="Donnadieu C."/>
            <person name="Braasch I."/>
            <person name="Desvignes T."/>
            <person name="Postlethwait J."/>
            <person name="Bobe J."/>
            <person name="Guiguen Y."/>
        </authorList>
    </citation>
    <scope>NUCLEOTIDE SEQUENCE</scope>
    <source>
        <strain evidence="13">M-15738</strain>
        <tissue evidence="13">Blood</tissue>
    </source>
</reference>
<dbReference type="GO" id="GO:0050863">
    <property type="term" value="P:regulation of T cell activation"/>
    <property type="evidence" value="ECO:0007669"/>
    <property type="project" value="UniProtKB-ARBA"/>
</dbReference>
<dbReference type="FunFam" id="2.60.40.10:FF:000142">
    <property type="entry name" value="V-set domain-containing T-cell activation inhibitor 1"/>
    <property type="match status" value="1"/>
</dbReference>
<evidence type="ECO:0000256" key="7">
    <source>
        <dbReference type="ARBA" id="ARBA00023157"/>
    </source>
</evidence>
<feature type="domain" description="Ig-like" evidence="11">
    <location>
        <begin position="36"/>
        <end position="134"/>
    </location>
</feature>
<comment type="subcellular location">
    <subcellularLocation>
        <location evidence="2">Cytoplasm</location>
    </subcellularLocation>
    <subcellularLocation>
        <location evidence="1">Membrane</location>
    </subcellularLocation>
</comment>
<dbReference type="PANTHER" id="PTHR45690">
    <property type="entry name" value="NACHT, LRR AND PYD DOMAINS-CONTAINING PROTEIN 12"/>
    <property type="match status" value="1"/>
</dbReference>
<dbReference type="Gene3D" id="2.60.40.10">
    <property type="entry name" value="Immunoglobulins"/>
    <property type="match status" value="2"/>
</dbReference>
<dbReference type="GO" id="GO:0016020">
    <property type="term" value="C:membrane"/>
    <property type="evidence" value="ECO:0007669"/>
    <property type="project" value="UniProtKB-SubCell"/>
</dbReference>
<feature type="chain" id="PRO_5043551819" evidence="10">
    <location>
        <begin position="20"/>
        <end position="1351"/>
    </location>
</feature>
<dbReference type="Pfam" id="PF07686">
    <property type="entry name" value="V-set"/>
    <property type="match status" value="1"/>
</dbReference>
<evidence type="ECO:0000256" key="9">
    <source>
        <dbReference type="ARBA" id="ARBA00023319"/>
    </source>
</evidence>
<proteinExistence type="predicted"/>
<evidence type="ECO:0000256" key="8">
    <source>
        <dbReference type="ARBA" id="ARBA00023180"/>
    </source>
</evidence>
<evidence type="ECO:0000256" key="10">
    <source>
        <dbReference type="SAM" id="SignalP"/>
    </source>
</evidence>
<dbReference type="InterPro" id="IPR050637">
    <property type="entry name" value="NLRP_innate_immun_reg"/>
</dbReference>
<dbReference type="SUPFAM" id="SSF52047">
    <property type="entry name" value="RNI-like"/>
    <property type="match status" value="1"/>
</dbReference>
<keyword evidence="7" id="KW-1015">Disulfide bond</keyword>
<evidence type="ECO:0000256" key="2">
    <source>
        <dbReference type="ARBA" id="ARBA00004496"/>
    </source>
</evidence>
<dbReference type="SMART" id="SM00409">
    <property type="entry name" value="IG"/>
    <property type="match status" value="1"/>
</dbReference>
<dbReference type="SUPFAM" id="SSF52540">
    <property type="entry name" value="P-loop containing nucleoside triphosphate hydrolases"/>
    <property type="match status" value="1"/>
</dbReference>
<dbReference type="PROSITE" id="PS50837">
    <property type="entry name" value="NACHT"/>
    <property type="match status" value="1"/>
</dbReference>
<organism evidence="13 14">
    <name type="scientific">Alosa alosa</name>
    <name type="common">allis shad</name>
    <dbReference type="NCBI Taxonomy" id="278164"/>
    <lineage>
        <taxon>Eukaryota</taxon>
        <taxon>Metazoa</taxon>
        <taxon>Chordata</taxon>
        <taxon>Craniata</taxon>
        <taxon>Vertebrata</taxon>
        <taxon>Euteleostomi</taxon>
        <taxon>Actinopterygii</taxon>
        <taxon>Neopterygii</taxon>
        <taxon>Teleostei</taxon>
        <taxon>Clupei</taxon>
        <taxon>Clupeiformes</taxon>
        <taxon>Clupeoidei</taxon>
        <taxon>Clupeidae</taxon>
        <taxon>Alosa</taxon>
    </lineage>
</organism>
<gene>
    <name evidence="13" type="ORF">AALO_G00037360</name>
</gene>
<keyword evidence="6" id="KW-0472">Membrane</keyword>
<dbReference type="InterPro" id="IPR013783">
    <property type="entry name" value="Ig-like_fold"/>
</dbReference>
<dbReference type="EMBL" id="JADWDJ010000003">
    <property type="protein sequence ID" value="KAG5283019.1"/>
    <property type="molecule type" value="Genomic_DNA"/>
</dbReference>
<dbReference type="InterPro" id="IPR007110">
    <property type="entry name" value="Ig-like_dom"/>
</dbReference>
<dbReference type="InterPro" id="IPR053896">
    <property type="entry name" value="BTN3A2-like_Ig-C"/>
</dbReference>
<dbReference type="InterPro" id="IPR013106">
    <property type="entry name" value="Ig_V-set"/>
</dbReference>
<dbReference type="Gene3D" id="3.40.50.300">
    <property type="entry name" value="P-loop containing nucleotide triphosphate hydrolases"/>
    <property type="match status" value="1"/>
</dbReference>
<evidence type="ECO:0000256" key="6">
    <source>
        <dbReference type="ARBA" id="ARBA00023136"/>
    </source>
</evidence>
<name>A0AAV6H7E9_9TELE</name>
<dbReference type="Pfam" id="PF22705">
    <property type="entry name" value="C2-set_3"/>
    <property type="match status" value="1"/>
</dbReference>
<keyword evidence="9" id="KW-0393">Immunoglobulin domain</keyword>
<dbReference type="InterPro" id="IPR027417">
    <property type="entry name" value="P-loop_NTPase"/>
</dbReference>
<dbReference type="PROSITE" id="PS50835">
    <property type="entry name" value="IG_LIKE"/>
    <property type="match status" value="2"/>
</dbReference>
<accession>A0AAV6H7E9</accession>
<keyword evidence="4 10" id="KW-0732">Signal</keyword>
<dbReference type="InterPro" id="IPR003599">
    <property type="entry name" value="Ig_sub"/>
</dbReference>
<evidence type="ECO:0000259" key="11">
    <source>
        <dbReference type="PROSITE" id="PS50835"/>
    </source>
</evidence>
<evidence type="ECO:0000313" key="13">
    <source>
        <dbReference type="EMBL" id="KAG5283019.1"/>
    </source>
</evidence>
<evidence type="ECO:0000256" key="1">
    <source>
        <dbReference type="ARBA" id="ARBA00004370"/>
    </source>
</evidence>
<keyword evidence="5" id="KW-0677">Repeat</keyword>
<keyword evidence="8" id="KW-0325">Glycoprotein</keyword>
<dbReference type="InterPro" id="IPR036179">
    <property type="entry name" value="Ig-like_dom_sf"/>
</dbReference>
<evidence type="ECO:0000256" key="4">
    <source>
        <dbReference type="ARBA" id="ARBA00022729"/>
    </source>
</evidence>
<dbReference type="SUPFAM" id="SSF48726">
    <property type="entry name" value="Immunoglobulin"/>
    <property type="match status" value="2"/>
</dbReference>
<dbReference type="Pfam" id="PF05729">
    <property type="entry name" value="NACHT"/>
    <property type="match status" value="1"/>
</dbReference>
<feature type="domain" description="Ig-like" evidence="11">
    <location>
        <begin position="142"/>
        <end position="227"/>
    </location>
</feature>